<accession>A0ABX2V7R8</accession>
<dbReference type="Pfam" id="PF01551">
    <property type="entry name" value="Peptidase_M23"/>
    <property type="match status" value="1"/>
</dbReference>
<dbReference type="InterPro" id="IPR016047">
    <property type="entry name" value="M23ase_b-sheet_dom"/>
</dbReference>
<evidence type="ECO:0000256" key="5">
    <source>
        <dbReference type="ARBA" id="ARBA00022833"/>
    </source>
</evidence>
<evidence type="ECO:0000313" key="11">
    <source>
        <dbReference type="Proteomes" id="UP000078447"/>
    </source>
</evidence>
<dbReference type="RefSeq" id="WP_051523818.1">
    <property type="nucleotide sequence ID" value="NZ_LVVL01000006.1"/>
</dbReference>
<keyword evidence="4" id="KW-0378">Hydrolase</keyword>
<comment type="cofactor">
    <cofactor evidence="1">
        <name>Zn(2+)</name>
        <dbReference type="ChEBI" id="CHEBI:29105"/>
    </cofactor>
</comment>
<organism evidence="10 11">
    <name type="scientific">Exiguobacterium undae</name>
    <dbReference type="NCBI Taxonomy" id="169177"/>
    <lineage>
        <taxon>Bacteria</taxon>
        <taxon>Bacillati</taxon>
        <taxon>Bacillota</taxon>
        <taxon>Bacilli</taxon>
        <taxon>Bacillales</taxon>
        <taxon>Bacillales Family XII. Incertae Sedis</taxon>
        <taxon>Exiguobacterium</taxon>
    </lineage>
</organism>
<dbReference type="SUPFAM" id="SSF53955">
    <property type="entry name" value="Lysozyme-like"/>
    <property type="match status" value="1"/>
</dbReference>
<proteinExistence type="predicted"/>
<evidence type="ECO:0000259" key="8">
    <source>
        <dbReference type="Pfam" id="PF01551"/>
    </source>
</evidence>
<keyword evidence="7" id="KW-0812">Transmembrane</keyword>
<evidence type="ECO:0000256" key="1">
    <source>
        <dbReference type="ARBA" id="ARBA00001947"/>
    </source>
</evidence>
<dbReference type="Gene3D" id="1.10.530.10">
    <property type="match status" value="1"/>
</dbReference>
<dbReference type="PANTHER" id="PTHR21666:SF288">
    <property type="entry name" value="CELL DIVISION PROTEIN YTFB"/>
    <property type="match status" value="1"/>
</dbReference>
<evidence type="ECO:0000259" key="9">
    <source>
        <dbReference type="Pfam" id="PF13702"/>
    </source>
</evidence>
<comment type="caution">
    <text evidence="10">The sequence shown here is derived from an EMBL/GenBank/DDBJ whole genome shotgun (WGS) entry which is preliminary data.</text>
</comment>
<dbReference type="Proteomes" id="UP000078447">
    <property type="component" value="Unassembled WGS sequence"/>
</dbReference>
<keyword evidence="3" id="KW-0479">Metal-binding</keyword>
<dbReference type="InterPro" id="IPR047194">
    <property type="entry name" value="CwlT-like_lysozyme"/>
</dbReference>
<keyword evidence="7" id="KW-1133">Transmembrane helix</keyword>
<keyword evidence="6" id="KW-0482">Metalloprotease</keyword>
<dbReference type="SUPFAM" id="SSF51261">
    <property type="entry name" value="Duplicated hybrid motif"/>
    <property type="match status" value="1"/>
</dbReference>
<evidence type="ECO:0000256" key="6">
    <source>
        <dbReference type="ARBA" id="ARBA00023049"/>
    </source>
</evidence>
<reference evidence="10 11" key="1">
    <citation type="submission" date="2016-03" db="EMBL/GenBank/DDBJ databases">
        <authorList>
            <person name="Cho S.-Y."/>
            <person name="Lim S."/>
            <person name="Kim H."/>
            <person name="Soh E.H."/>
            <person name="Moon J.S."/>
        </authorList>
    </citation>
    <scope>NUCLEOTIDE SEQUENCE [LARGE SCALE GENOMIC DNA]</scope>
    <source>
        <strain evidence="10 11">KCTC 3810</strain>
    </source>
</reference>
<dbReference type="Gene3D" id="2.70.70.10">
    <property type="entry name" value="Glucose Permease (Domain IIA)"/>
    <property type="match status" value="1"/>
</dbReference>
<protein>
    <recommendedName>
        <fullName evidence="12">Peptidase M23</fullName>
    </recommendedName>
</protein>
<evidence type="ECO:0000313" key="10">
    <source>
        <dbReference type="EMBL" id="OAN13399.1"/>
    </source>
</evidence>
<keyword evidence="2" id="KW-0645">Protease</keyword>
<dbReference type="InterPro" id="IPR011055">
    <property type="entry name" value="Dup_hybrid_motif"/>
</dbReference>
<evidence type="ECO:0000256" key="7">
    <source>
        <dbReference type="SAM" id="Phobius"/>
    </source>
</evidence>
<feature type="transmembrane region" description="Helical" evidence="7">
    <location>
        <begin position="24"/>
        <end position="46"/>
    </location>
</feature>
<dbReference type="InterPro" id="IPR050570">
    <property type="entry name" value="Cell_wall_metabolism_enzyme"/>
</dbReference>
<feature type="domain" description="M23ase beta-sheet core" evidence="8">
    <location>
        <begin position="267"/>
        <end position="354"/>
    </location>
</feature>
<dbReference type="CDD" id="cd12797">
    <property type="entry name" value="M23_peptidase"/>
    <property type="match status" value="1"/>
</dbReference>
<feature type="domain" description="CwlT-like lysozyme" evidence="9">
    <location>
        <begin position="73"/>
        <end position="224"/>
    </location>
</feature>
<gene>
    <name evidence="10" type="ORF">A3783_16475</name>
</gene>
<dbReference type="Pfam" id="PF13702">
    <property type="entry name" value="Lysozyme_like"/>
    <property type="match status" value="1"/>
</dbReference>
<dbReference type="InterPro" id="IPR023346">
    <property type="entry name" value="Lysozyme-like_dom_sf"/>
</dbReference>
<keyword evidence="7" id="KW-0472">Membrane</keyword>
<sequence>MWSTVRQSARVAVRMKWRLLTLKYRLIALGIALLLLLLIIIVAGILDTLTGIENDQATETPIAYSDASLQVSDDVLQYRETIARELKKQQLEGQTNVVLALVMQESGGRGNDPMQASESKCGRIGCITSPDESIRYGVKHFASVFRQANQDVKLTLQSYNFGGGFIDYVQEKGGRYTKQLAISFSQMMYQRVKKSSIYQCHRPSAIEHQACYGDIEYVDAVLRYLTPTVLTEGKTGPIKGTLHAPLDIPLQMTSGFGSRIVFGKTDVHTGIDFSCHDTDTVHAVRSGTVTYSGLRGPYGQLIQIKQGEWITAYAHLSARQVKTGQKIEAGQAIGICGSTGRSTGNHLHIEFKTSDWSGHIDPAPLFSLRRDVSWR</sequence>
<keyword evidence="11" id="KW-1185">Reference proteome</keyword>
<evidence type="ECO:0000256" key="3">
    <source>
        <dbReference type="ARBA" id="ARBA00022723"/>
    </source>
</evidence>
<dbReference type="CDD" id="cd16891">
    <property type="entry name" value="CwlT-like"/>
    <property type="match status" value="1"/>
</dbReference>
<name>A0ABX2V7R8_9BACL</name>
<evidence type="ECO:0000256" key="4">
    <source>
        <dbReference type="ARBA" id="ARBA00022801"/>
    </source>
</evidence>
<dbReference type="PANTHER" id="PTHR21666">
    <property type="entry name" value="PEPTIDASE-RELATED"/>
    <property type="match status" value="1"/>
</dbReference>
<dbReference type="EMBL" id="LVVL01000006">
    <property type="protein sequence ID" value="OAN13399.1"/>
    <property type="molecule type" value="Genomic_DNA"/>
</dbReference>
<keyword evidence="5" id="KW-0862">Zinc</keyword>
<evidence type="ECO:0000256" key="2">
    <source>
        <dbReference type="ARBA" id="ARBA00022670"/>
    </source>
</evidence>
<evidence type="ECO:0008006" key="12">
    <source>
        <dbReference type="Google" id="ProtNLM"/>
    </source>
</evidence>